<proteinExistence type="predicted"/>
<protein>
    <submittedName>
        <fullName evidence="2">Uncharacterized protein</fullName>
    </submittedName>
</protein>
<dbReference type="Proteomes" id="UP000054166">
    <property type="component" value="Unassembled WGS sequence"/>
</dbReference>
<keyword evidence="3" id="KW-1185">Reference proteome</keyword>
<name>A0A0C3EYC2_PILCF</name>
<organism evidence="2 3">
    <name type="scientific">Piloderma croceum (strain F 1598)</name>
    <dbReference type="NCBI Taxonomy" id="765440"/>
    <lineage>
        <taxon>Eukaryota</taxon>
        <taxon>Fungi</taxon>
        <taxon>Dikarya</taxon>
        <taxon>Basidiomycota</taxon>
        <taxon>Agaricomycotina</taxon>
        <taxon>Agaricomycetes</taxon>
        <taxon>Agaricomycetidae</taxon>
        <taxon>Atheliales</taxon>
        <taxon>Atheliaceae</taxon>
        <taxon>Piloderma</taxon>
    </lineage>
</organism>
<evidence type="ECO:0000313" key="3">
    <source>
        <dbReference type="Proteomes" id="UP000054166"/>
    </source>
</evidence>
<evidence type="ECO:0000313" key="2">
    <source>
        <dbReference type="EMBL" id="KIM72969.1"/>
    </source>
</evidence>
<evidence type="ECO:0000256" key="1">
    <source>
        <dbReference type="SAM" id="MobiDB-lite"/>
    </source>
</evidence>
<feature type="region of interest" description="Disordered" evidence="1">
    <location>
        <begin position="1"/>
        <end position="50"/>
    </location>
</feature>
<feature type="compositionally biased region" description="Polar residues" evidence="1">
    <location>
        <begin position="92"/>
        <end position="104"/>
    </location>
</feature>
<feature type="compositionally biased region" description="Basic and acidic residues" evidence="1">
    <location>
        <begin position="77"/>
        <end position="89"/>
    </location>
</feature>
<dbReference type="InParanoid" id="A0A0C3EYC2"/>
<dbReference type="EMBL" id="KN833098">
    <property type="protein sequence ID" value="KIM72969.1"/>
    <property type="molecule type" value="Genomic_DNA"/>
</dbReference>
<sequence length="120" mass="13822">MQDPMSEAILQRDHFNRNLIDSDEEEQDETDEEDSQDEANSSDEDSDAEIKHLKHKTKCLKEIFAMCKVKKKSLTKKYIDSNNEKEPRQKKTTATQASKSINHKSTLEELAQSEGYRTSA</sequence>
<gene>
    <name evidence="2" type="ORF">PILCRDRAFT_15630</name>
</gene>
<feature type="compositionally biased region" description="Acidic residues" evidence="1">
    <location>
        <begin position="21"/>
        <end position="47"/>
    </location>
</feature>
<reference evidence="2 3" key="1">
    <citation type="submission" date="2014-04" db="EMBL/GenBank/DDBJ databases">
        <authorList>
            <consortium name="DOE Joint Genome Institute"/>
            <person name="Kuo A."/>
            <person name="Tarkka M."/>
            <person name="Buscot F."/>
            <person name="Kohler A."/>
            <person name="Nagy L.G."/>
            <person name="Floudas D."/>
            <person name="Copeland A."/>
            <person name="Barry K.W."/>
            <person name="Cichocki N."/>
            <person name="Veneault-Fourrey C."/>
            <person name="LaButti K."/>
            <person name="Lindquist E.A."/>
            <person name="Lipzen A."/>
            <person name="Lundell T."/>
            <person name="Morin E."/>
            <person name="Murat C."/>
            <person name="Sun H."/>
            <person name="Tunlid A."/>
            <person name="Henrissat B."/>
            <person name="Grigoriev I.V."/>
            <person name="Hibbett D.S."/>
            <person name="Martin F."/>
            <person name="Nordberg H.P."/>
            <person name="Cantor M.N."/>
            <person name="Hua S.X."/>
        </authorList>
    </citation>
    <scope>NUCLEOTIDE SEQUENCE [LARGE SCALE GENOMIC DNA]</scope>
    <source>
        <strain evidence="2 3">F 1598</strain>
    </source>
</reference>
<reference evidence="3" key="2">
    <citation type="submission" date="2015-01" db="EMBL/GenBank/DDBJ databases">
        <title>Evolutionary Origins and Diversification of the Mycorrhizal Mutualists.</title>
        <authorList>
            <consortium name="DOE Joint Genome Institute"/>
            <consortium name="Mycorrhizal Genomics Consortium"/>
            <person name="Kohler A."/>
            <person name="Kuo A."/>
            <person name="Nagy L.G."/>
            <person name="Floudas D."/>
            <person name="Copeland A."/>
            <person name="Barry K.W."/>
            <person name="Cichocki N."/>
            <person name="Veneault-Fourrey C."/>
            <person name="LaButti K."/>
            <person name="Lindquist E.A."/>
            <person name="Lipzen A."/>
            <person name="Lundell T."/>
            <person name="Morin E."/>
            <person name="Murat C."/>
            <person name="Riley R."/>
            <person name="Ohm R."/>
            <person name="Sun H."/>
            <person name="Tunlid A."/>
            <person name="Henrissat B."/>
            <person name="Grigoriev I.V."/>
            <person name="Hibbett D.S."/>
            <person name="Martin F."/>
        </authorList>
    </citation>
    <scope>NUCLEOTIDE SEQUENCE [LARGE SCALE GENOMIC DNA]</scope>
    <source>
        <strain evidence="3">F 1598</strain>
    </source>
</reference>
<dbReference type="AlphaFoldDB" id="A0A0C3EYC2"/>
<dbReference type="HOGENOM" id="CLU_2050520_0_0_1"/>
<feature type="region of interest" description="Disordered" evidence="1">
    <location>
        <begin position="75"/>
        <end position="120"/>
    </location>
</feature>
<accession>A0A0C3EYC2</accession>